<reference evidence="1 2" key="1">
    <citation type="submission" date="2024-04" db="EMBL/GenBank/DDBJ databases">
        <title>Tritrichomonas musculus Genome.</title>
        <authorList>
            <person name="Alves-Ferreira E."/>
            <person name="Grigg M."/>
            <person name="Lorenzi H."/>
            <person name="Galac M."/>
        </authorList>
    </citation>
    <scope>NUCLEOTIDE SEQUENCE [LARGE SCALE GENOMIC DNA]</scope>
    <source>
        <strain evidence="1 2">EAF2021</strain>
    </source>
</reference>
<accession>A0ABR2HUY5</accession>
<sequence>MKTYLQCRCSSIRACGERVVVLPASLTNFRGKLDQRIPIYQISENYPISSVASLSINRVCEQCYDIICSSCGAKFRIFIHGHKNFLQFPLMGKDPNKTSHETSVFISTCNSKEKELNIPIPSRHRNRRPKQQQPQVLNAVIVDDNADLPIPLRSFILMKKVNKEQEKKDEFINYADDDDFDLMFSNSKESLVGSFHNVSLGIHDLSLLS</sequence>
<dbReference type="EMBL" id="JAPFFF010000023">
    <property type="protein sequence ID" value="KAK8852853.1"/>
    <property type="molecule type" value="Genomic_DNA"/>
</dbReference>
<protein>
    <submittedName>
        <fullName evidence="1">Uncharacterized protein</fullName>
    </submittedName>
</protein>
<organism evidence="1 2">
    <name type="scientific">Tritrichomonas musculus</name>
    <dbReference type="NCBI Taxonomy" id="1915356"/>
    <lineage>
        <taxon>Eukaryota</taxon>
        <taxon>Metamonada</taxon>
        <taxon>Parabasalia</taxon>
        <taxon>Tritrichomonadida</taxon>
        <taxon>Tritrichomonadidae</taxon>
        <taxon>Tritrichomonas</taxon>
    </lineage>
</organism>
<name>A0ABR2HUY5_9EUKA</name>
<dbReference type="Proteomes" id="UP001470230">
    <property type="component" value="Unassembled WGS sequence"/>
</dbReference>
<proteinExistence type="predicted"/>
<evidence type="ECO:0000313" key="2">
    <source>
        <dbReference type="Proteomes" id="UP001470230"/>
    </source>
</evidence>
<comment type="caution">
    <text evidence="1">The sequence shown here is derived from an EMBL/GenBank/DDBJ whole genome shotgun (WGS) entry which is preliminary data.</text>
</comment>
<keyword evidence="2" id="KW-1185">Reference proteome</keyword>
<gene>
    <name evidence="1" type="ORF">M9Y10_017845</name>
</gene>
<evidence type="ECO:0000313" key="1">
    <source>
        <dbReference type="EMBL" id="KAK8852853.1"/>
    </source>
</evidence>